<organism evidence="8 9">
    <name type="scientific">Stylonychia lemnae</name>
    <name type="common">Ciliate</name>
    <dbReference type="NCBI Taxonomy" id="5949"/>
    <lineage>
        <taxon>Eukaryota</taxon>
        <taxon>Sar</taxon>
        <taxon>Alveolata</taxon>
        <taxon>Ciliophora</taxon>
        <taxon>Intramacronucleata</taxon>
        <taxon>Spirotrichea</taxon>
        <taxon>Stichotrichia</taxon>
        <taxon>Sporadotrichida</taxon>
        <taxon>Oxytrichidae</taxon>
        <taxon>Stylonychinae</taxon>
        <taxon>Stylonychia</taxon>
    </lineage>
</organism>
<name>A0A078BAJ7_STYLE</name>
<dbReference type="GO" id="GO:0003993">
    <property type="term" value="F:acid phosphatase activity"/>
    <property type="evidence" value="ECO:0007669"/>
    <property type="project" value="UniProtKB-EC"/>
</dbReference>
<comment type="similarity">
    <text evidence="2">Belongs to the histidine acid phosphatase family.</text>
</comment>
<evidence type="ECO:0000256" key="2">
    <source>
        <dbReference type="ARBA" id="ARBA00005375"/>
    </source>
</evidence>
<dbReference type="PANTHER" id="PTHR11567:SF211">
    <property type="entry name" value="PROSTATIC ACID PHOSPHATASE"/>
    <property type="match status" value="1"/>
</dbReference>
<reference evidence="8 9" key="1">
    <citation type="submission" date="2014-06" db="EMBL/GenBank/DDBJ databases">
        <authorList>
            <person name="Swart Estienne"/>
        </authorList>
    </citation>
    <scope>NUCLEOTIDE SEQUENCE [LARGE SCALE GENOMIC DNA]</scope>
    <source>
        <strain evidence="8 9">130c</strain>
    </source>
</reference>
<gene>
    <name evidence="8" type="primary">Contig13843.g14769</name>
    <name evidence="8" type="ORF">STYLEM_20404</name>
</gene>
<dbReference type="InterPro" id="IPR050645">
    <property type="entry name" value="Histidine_acid_phosphatase"/>
</dbReference>
<evidence type="ECO:0000256" key="7">
    <source>
        <dbReference type="SAM" id="SignalP"/>
    </source>
</evidence>
<feature type="signal peptide" evidence="7">
    <location>
        <begin position="1"/>
        <end position="20"/>
    </location>
</feature>
<dbReference type="Pfam" id="PF00328">
    <property type="entry name" value="His_Phos_2"/>
    <property type="match status" value="1"/>
</dbReference>
<proteinExistence type="inferred from homology"/>
<evidence type="ECO:0000256" key="4">
    <source>
        <dbReference type="ARBA" id="ARBA00022801"/>
    </source>
</evidence>
<dbReference type="SUPFAM" id="SSF53254">
    <property type="entry name" value="Phosphoglycerate mutase-like"/>
    <property type="match status" value="1"/>
</dbReference>
<keyword evidence="4" id="KW-0378">Hydrolase</keyword>
<evidence type="ECO:0000256" key="5">
    <source>
        <dbReference type="ARBA" id="ARBA00023157"/>
    </source>
</evidence>
<dbReference type="PANTHER" id="PTHR11567">
    <property type="entry name" value="ACID PHOSPHATASE-RELATED"/>
    <property type="match status" value="1"/>
</dbReference>
<protein>
    <submittedName>
        <fullName evidence="8">Histidine acid phosphatase family protein</fullName>
    </submittedName>
</protein>
<keyword evidence="3 7" id="KW-0732">Signal</keyword>
<evidence type="ECO:0000313" key="9">
    <source>
        <dbReference type="Proteomes" id="UP000039865"/>
    </source>
</evidence>
<accession>A0A078BAJ7</accession>
<dbReference type="OrthoDB" id="294308at2759"/>
<dbReference type="CDD" id="cd07061">
    <property type="entry name" value="HP_HAP_like"/>
    <property type="match status" value="1"/>
</dbReference>
<dbReference type="Proteomes" id="UP000039865">
    <property type="component" value="Unassembled WGS sequence"/>
</dbReference>
<dbReference type="AlphaFoldDB" id="A0A078BAJ7"/>
<dbReference type="InterPro" id="IPR029033">
    <property type="entry name" value="His_PPase_superfam"/>
</dbReference>
<dbReference type="InParanoid" id="A0A078BAJ7"/>
<evidence type="ECO:0000256" key="3">
    <source>
        <dbReference type="ARBA" id="ARBA00022729"/>
    </source>
</evidence>
<keyword evidence="9" id="KW-1185">Reference proteome</keyword>
<evidence type="ECO:0000256" key="1">
    <source>
        <dbReference type="ARBA" id="ARBA00000032"/>
    </source>
</evidence>
<evidence type="ECO:0000313" key="8">
    <source>
        <dbReference type="EMBL" id="CDW91251.1"/>
    </source>
</evidence>
<dbReference type="Gene3D" id="3.40.50.1240">
    <property type="entry name" value="Phosphoglycerate mutase-like"/>
    <property type="match status" value="1"/>
</dbReference>
<dbReference type="EMBL" id="CCKQ01019235">
    <property type="protein sequence ID" value="CDW91251.1"/>
    <property type="molecule type" value="Genomic_DNA"/>
</dbReference>
<evidence type="ECO:0000256" key="6">
    <source>
        <dbReference type="ARBA" id="ARBA00023180"/>
    </source>
</evidence>
<dbReference type="InterPro" id="IPR000560">
    <property type="entry name" value="His_Pase_clade-2"/>
</dbReference>
<comment type="catalytic activity">
    <reaction evidence="1">
        <text>a phosphate monoester + H2O = an alcohol + phosphate</text>
        <dbReference type="Rhea" id="RHEA:15017"/>
        <dbReference type="ChEBI" id="CHEBI:15377"/>
        <dbReference type="ChEBI" id="CHEBI:30879"/>
        <dbReference type="ChEBI" id="CHEBI:43474"/>
        <dbReference type="ChEBI" id="CHEBI:67140"/>
        <dbReference type="EC" id="3.1.3.2"/>
    </reaction>
</comment>
<keyword evidence="5" id="KW-1015">Disulfide bond</keyword>
<feature type="chain" id="PRO_5001729908" evidence="7">
    <location>
        <begin position="21"/>
        <end position="439"/>
    </location>
</feature>
<keyword evidence="6" id="KW-0325">Glycoprotein</keyword>
<sequence>MFKSLITLATLSLLLGSSIAATEEILMVVEISRHGARESSKIFNFTVDPALNFNSTGNIMPLGKKQHFELGQLIKQKYIVNYPLLSENYSNNEMFVQTTFKQRTYLSSLYQLMGMYPDNQPSLSDYINYDIGKEDYLSPIQRTGSIKPKTNTFNVMQVDADQDFLLHVDKDNCPRYGAVASLTSSSDQYKNVQKYFTDNYKDQLQQLTNTTISTVKEMVDICGYLQWAELANLSLTFKPKPEDDNYCLALGDSKLYSVSYGLDELWKLGSFEFLNKLVYISNALNSDQQRKARGIKSLDKLPKMIHYAAHAETIAAFFDGLGIHRTVRSFPGSALFFEFVKVDGKLNIRMYYYNAQTKQEESIRFPTQSSDKIQLMDFIAQVKSRLNQIAFSDVEAECKNTNFTPNQNDYYSGDALLNDLKKCYPLKSKQLTGFLQAFE</sequence>